<dbReference type="PANTHER" id="PTHR35890">
    <property type="match status" value="1"/>
</dbReference>
<dbReference type="SUPFAM" id="SSF49772">
    <property type="entry name" value="Ecotin, trypsin inhibitor"/>
    <property type="match status" value="1"/>
</dbReference>
<evidence type="ECO:0000256" key="1">
    <source>
        <dbReference type="ARBA" id="ARBA00010558"/>
    </source>
</evidence>
<comment type="caution">
    <text evidence="3">The sequence shown here is derived from an EMBL/GenBank/DDBJ whole genome shotgun (WGS) entry which is preliminary data.</text>
</comment>
<dbReference type="PANTHER" id="PTHR35890:SF3">
    <property type="entry name" value="ECOTIN"/>
    <property type="match status" value="1"/>
</dbReference>
<dbReference type="GO" id="GO:0004867">
    <property type="term" value="F:serine-type endopeptidase inhibitor activity"/>
    <property type="evidence" value="ECO:0007669"/>
    <property type="project" value="InterPro"/>
</dbReference>
<accession>A0A845PUM6</accession>
<sequence length="166" mass="18619">MLKKIMSTTSVLGLSLISTSLMAQSIYKVGLEAFPPPQKGQKQMVIEVPHSANDINKKIEIFVGKTMQTDGCNKTFLSGEFKNTPLEGWGYTYLTFTTKGDIGSTRKACRDAHPKMEFVTSSGYLTDYNGRMPIVLYIPEGYDAKYKIYQADPDFYSATEILEKKK</sequence>
<dbReference type="AlphaFoldDB" id="A0A845PUM6"/>
<keyword evidence="2" id="KW-0732">Signal</keyword>
<dbReference type="Pfam" id="PF03974">
    <property type="entry name" value="Ecotin"/>
    <property type="match status" value="1"/>
</dbReference>
<evidence type="ECO:0000313" key="3">
    <source>
        <dbReference type="EMBL" id="NAW50596.1"/>
    </source>
</evidence>
<dbReference type="InterPro" id="IPR036198">
    <property type="entry name" value="Ecotin_sf"/>
</dbReference>
<gene>
    <name evidence="3" type="ORF">GNY06_04085</name>
</gene>
<protein>
    <submittedName>
        <fullName evidence="3">Proteinase inhibitor</fullName>
    </submittedName>
</protein>
<dbReference type="Gene3D" id="2.60.40.550">
    <property type="entry name" value="Ecotin"/>
    <property type="match status" value="1"/>
</dbReference>
<feature type="chain" id="PRO_5032847845" evidence="2">
    <location>
        <begin position="24"/>
        <end position="166"/>
    </location>
</feature>
<proteinExistence type="inferred from homology"/>
<name>A0A845PUM6_9FLAO</name>
<evidence type="ECO:0000313" key="4">
    <source>
        <dbReference type="Proteomes" id="UP000553459"/>
    </source>
</evidence>
<organism evidence="3 4">
    <name type="scientific">Elizabethkingia argenteiflava</name>
    <dbReference type="NCBI Taxonomy" id="2681556"/>
    <lineage>
        <taxon>Bacteria</taxon>
        <taxon>Pseudomonadati</taxon>
        <taxon>Bacteroidota</taxon>
        <taxon>Flavobacteriia</taxon>
        <taxon>Flavobacteriales</taxon>
        <taxon>Weeksellaceae</taxon>
        <taxon>Elizabethkingia</taxon>
    </lineage>
</organism>
<comment type="similarity">
    <text evidence="1">Belongs to the protease inhibitor I11 (ecotin) family.</text>
</comment>
<reference evidence="3 4" key="1">
    <citation type="submission" date="2019-11" db="EMBL/GenBank/DDBJ databases">
        <title>Characterization of Elizabethkingia argenteiflava sp. nov., isolated from inner surface of Soybean Pods.</title>
        <authorList>
            <person name="Mo S."/>
        </authorList>
    </citation>
    <scope>NUCLEOTIDE SEQUENCE [LARGE SCALE GENOMIC DNA]</scope>
    <source>
        <strain evidence="3 4">YB22</strain>
    </source>
</reference>
<feature type="signal peptide" evidence="2">
    <location>
        <begin position="1"/>
        <end position="23"/>
    </location>
</feature>
<dbReference type="EMBL" id="JAAABJ010000366">
    <property type="protein sequence ID" value="NAW50596.1"/>
    <property type="molecule type" value="Genomic_DNA"/>
</dbReference>
<dbReference type="Proteomes" id="UP000553459">
    <property type="component" value="Unassembled WGS sequence"/>
</dbReference>
<evidence type="ECO:0000256" key="2">
    <source>
        <dbReference type="SAM" id="SignalP"/>
    </source>
</evidence>
<keyword evidence="4" id="KW-1185">Reference proteome</keyword>
<dbReference type="InterPro" id="IPR005658">
    <property type="entry name" value="Prot_inh_ecotin"/>
</dbReference>